<dbReference type="SUPFAM" id="SSF82171">
    <property type="entry name" value="DPP6 N-terminal domain-like"/>
    <property type="match status" value="1"/>
</dbReference>
<reference evidence="2" key="1">
    <citation type="submission" date="2021-12" db="EMBL/GenBank/DDBJ databases">
        <authorList>
            <person name="Zaccaron A."/>
            <person name="Stergiopoulos I."/>
        </authorList>
    </citation>
    <scope>NUCLEOTIDE SEQUENCE</scope>
    <source>
        <strain evidence="2">Race5_Kim</strain>
    </source>
</reference>
<feature type="region of interest" description="Disordered" evidence="1">
    <location>
        <begin position="498"/>
        <end position="532"/>
    </location>
</feature>
<dbReference type="AlphaFoldDB" id="A0A9Q8L969"/>
<dbReference type="GO" id="GO:1990811">
    <property type="term" value="C:MWP complex"/>
    <property type="evidence" value="ECO:0007669"/>
    <property type="project" value="TreeGrafter"/>
</dbReference>
<dbReference type="InterPro" id="IPR011042">
    <property type="entry name" value="6-blade_b-propeller_TolB-like"/>
</dbReference>
<gene>
    <name evidence="2" type="ORF">CLAFUR5_02740</name>
</gene>
<keyword evidence="3" id="KW-1185">Reference proteome</keyword>
<dbReference type="KEGG" id="ffu:CLAFUR5_02740"/>
<accession>A0A9Q8L969</accession>
<dbReference type="InterPro" id="IPR052778">
    <property type="entry name" value="Centrosome-WD_assoc"/>
</dbReference>
<dbReference type="GeneID" id="71982618"/>
<dbReference type="GO" id="GO:1990810">
    <property type="term" value="P:microtubule anchoring at mitotic spindle pole body"/>
    <property type="evidence" value="ECO:0007669"/>
    <property type="project" value="TreeGrafter"/>
</dbReference>
<dbReference type="InterPro" id="IPR011659">
    <property type="entry name" value="WD40"/>
</dbReference>
<name>A0A9Q8L969_PASFU</name>
<dbReference type="OrthoDB" id="308690at2759"/>
<sequence>MAVSDAIQVPVASPDGRSIAYVQSGNIFKRDLAQNGYLEKGRCRFSPATKFTSLKWSADSKQLLVAYDHGVHVIDSEVLEERVWLKNGTGGLGRVATADFIGTDYLLVISEFGKSKLWHMNSAKALDLPNVKTTCDGQAWGLRPGKASSGLFALLTRNGADDNLALHFPSLTSATAPIKLPTVDAQLLSWSPDGRWLAILDVPTASPNLHIYTPDGHLFRSYPTNKDADDGLSTKNMAWSADGRYLALSKHDGKVELLNTKTFSPLAILEHNTTIDQSSLPQSDQAPVWLEILSASNTHSYSLQSHPVLPPLSTAKPTSEPSDLGVAELSFSSDSNHLVTRDCRMLNTIWLWNMATLSAHAVVIQHANVRSLSWHPTRPDILLIDCAEGFAHVYDVSSVSPPLALPTGARPKAKLSWVNTTAEAKSMVMATEMHNFQLIYPEGQDEMVAGTPRATAITRDVPFEEGGSEDSLFEVLSGRKPLPPKTAPSFTEMVDLEAEAEEDTISGGPLEDTFREKKKKVDVDPLDDSDIF</sequence>
<feature type="compositionally biased region" description="Basic and acidic residues" evidence="1">
    <location>
        <begin position="512"/>
        <end position="523"/>
    </location>
</feature>
<dbReference type="EMBL" id="CP090164">
    <property type="protein sequence ID" value="UJO13076.1"/>
    <property type="molecule type" value="Genomic_DNA"/>
</dbReference>
<dbReference type="Pfam" id="PF07676">
    <property type="entry name" value="PD40"/>
    <property type="match status" value="1"/>
</dbReference>
<evidence type="ECO:0000313" key="2">
    <source>
        <dbReference type="EMBL" id="UJO13076.1"/>
    </source>
</evidence>
<proteinExistence type="predicted"/>
<evidence type="ECO:0000313" key="3">
    <source>
        <dbReference type="Proteomes" id="UP000756132"/>
    </source>
</evidence>
<protein>
    <submittedName>
        <fullName evidence="2">Uncharacterized protein</fullName>
    </submittedName>
</protein>
<dbReference type="Proteomes" id="UP000756132">
    <property type="component" value="Chromosome 2"/>
</dbReference>
<dbReference type="GO" id="GO:0005815">
    <property type="term" value="C:microtubule organizing center"/>
    <property type="evidence" value="ECO:0007669"/>
    <property type="project" value="TreeGrafter"/>
</dbReference>
<dbReference type="PANTHER" id="PTHR16220:SF0">
    <property type="entry name" value="WD REPEAT-CONTAINING PROTEIN WRAP73"/>
    <property type="match status" value="1"/>
</dbReference>
<dbReference type="RefSeq" id="XP_047757442.1">
    <property type="nucleotide sequence ID" value="XM_047901888.1"/>
</dbReference>
<dbReference type="PANTHER" id="PTHR16220">
    <property type="entry name" value="WD REPEAT PROTEIN 8-RELATED"/>
    <property type="match status" value="1"/>
</dbReference>
<reference evidence="2" key="2">
    <citation type="journal article" date="2022" name="Microb. Genom.">
        <title>A chromosome-scale genome assembly of the tomato pathogen Cladosporium fulvum reveals a compartmentalized genome architecture and the presence of a dispensable chromosome.</title>
        <authorList>
            <person name="Zaccaron A.Z."/>
            <person name="Chen L.H."/>
            <person name="Samaras A."/>
            <person name="Stergiopoulos I."/>
        </authorList>
    </citation>
    <scope>NUCLEOTIDE SEQUENCE</scope>
    <source>
        <strain evidence="2">Race5_Kim</strain>
    </source>
</reference>
<dbReference type="OMA" id="TVWIWDL"/>
<evidence type="ECO:0000256" key="1">
    <source>
        <dbReference type="SAM" id="MobiDB-lite"/>
    </source>
</evidence>
<dbReference type="Gene3D" id="2.130.10.10">
    <property type="entry name" value="YVTN repeat-like/Quinoprotein amine dehydrogenase"/>
    <property type="match status" value="2"/>
</dbReference>
<dbReference type="Gene3D" id="2.120.10.30">
    <property type="entry name" value="TolB, C-terminal domain"/>
    <property type="match status" value="1"/>
</dbReference>
<dbReference type="InterPro" id="IPR015943">
    <property type="entry name" value="WD40/YVTN_repeat-like_dom_sf"/>
</dbReference>
<organism evidence="2 3">
    <name type="scientific">Passalora fulva</name>
    <name type="common">Tomato leaf mold</name>
    <name type="synonym">Cladosporium fulvum</name>
    <dbReference type="NCBI Taxonomy" id="5499"/>
    <lineage>
        <taxon>Eukaryota</taxon>
        <taxon>Fungi</taxon>
        <taxon>Dikarya</taxon>
        <taxon>Ascomycota</taxon>
        <taxon>Pezizomycotina</taxon>
        <taxon>Dothideomycetes</taxon>
        <taxon>Dothideomycetidae</taxon>
        <taxon>Mycosphaerellales</taxon>
        <taxon>Mycosphaerellaceae</taxon>
        <taxon>Fulvia</taxon>
    </lineage>
</organism>